<evidence type="ECO:0000256" key="15">
    <source>
        <dbReference type="RuleBase" id="RU003357"/>
    </source>
</evidence>
<evidence type="ECO:0000256" key="9">
    <source>
        <dbReference type="ARBA" id="ARBA00023065"/>
    </source>
</evidence>
<dbReference type="EMBL" id="FZOL01000037">
    <property type="protein sequence ID" value="SNT30524.1"/>
    <property type="molecule type" value="Genomic_DNA"/>
</dbReference>
<dbReference type="NCBIfam" id="TIGR01783">
    <property type="entry name" value="TonB-siderophor"/>
    <property type="match status" value="1"/>
</dbReference>
<dbReference type="GO" id="GO:0038023">
    <property type="term" value="F:signaling receptor activity"/>
    <property type="evidence" value="ECO:0007669"/>
    <property type="project" value="InterPro"/>
</dbReference>
<feature type="signal peptide" evidence="16">
    <location>
        <begin position="1"/>
        <end position="42"/>
    </location>
</feature>
<evidence type="ECO:0000256" key="3">
    <source>
        <dbReference type="ARBA" id="ARBA00022448"/>
    </source>
</evidence>
<evidence type="ECO:0000256" key="12">
    <source>
        <dbReference type="ARBA" id="ARBA00023170"/>
    </source>
</evidence>
<dbReference type="InterPro" id="IPR010105">
    <property type="entry name" value="TonB_sidphr_rcpt"/>
</dbReference>
<dbReference type="RefSeq" id="WP_042130644.1">
    <property type="nucleotide sequence ID" value="NZ_FZOL01000037.1"/>
</dbReference>
<dbReference type="FunFam" id="2.170.130.10:FF:000010">
    <property type="entry name" value="Ferripyoverdine receptor"/>
    <property type="match status" value="1"/>
</dbReference>
<keyword evidence="8" id="KW-0408">Iron</keyword>
<dbReference type="Gene3D" id="2.170.130.10">
    <property type="entry name" value="TonB-dependent receptor, plug domain"/>
    <property type="match status" value="1"/>
</dbReference>
<dbReference type="SUPFAM" id="SSF56935">
    <property type="entry name" value="Porins"/>
    <property type="match status" value="1"/>
</dbReference>
<feature type="domain" description="Secretin/TonB short N-terminal" evidence="17">
    <location>
        <begin position="67"/>
        <end position="117"/>
    </location>
</feature>
<evidence type="ECO:0000256" key="8">
    <source>
        <dbReference type="ARBA" id="ARBA00023004"/>
    </source>
</evidence>
<evidence type="ECO:0000313" key="19">
    <source>
        <dbReference type="Proteomes" id="UP000198407"/>
    </source>
</evidence>
<dbReference type="Pfam" id="PF00593">
    <property type="entry name" value="TonB_dep_Rec_b-barrel"/>
    <property type="match status" value="1"/>
</dbReference>
<keyword evidence="12 18" id="KW-0675">Receptor</keyword>
<dbReference type="InterPro" id="IPR039426">
    <property type="entry name" value="TonB-dep_rcpt-like"/>
</dbReference>
<evidence type="ECO:0000256" key="2">
    <source>
        <dbReference type="ARBA" id="ARBA00009810"/>
    </source>
</evidence>
<dbReference type="GO" id="GO:0009279">
    <property type="term" value="C:cell outer membrane"/>
    <property type="evidence" value="ECO:0007669"/>
    <property type="project" value="UniProtKB-SubCell"/>
</dbReference>
<dbReference type="InterPro" id="IPR036942">
    <property type="entry name" value="Beta-barrel_TonB_sf"/>
</dbReference>
<dbReference type="Gene3D" id="2.40.170.20">
    <property type="entry name" value="TonB-dependent receptor, beta-barrel domain"/>
    <property type="match status" value="1"/>
</dbReference>
<proteinExistence type="inferred from homology"/>
<dbReference type="OrthoDB" id="8663017at2"/>
<keyword evidence="4 14" id="KW-1134">Transmembrane beta strand</keyword>
<gene>
    <name evidence="18" type="ORF">SAMN05444352_13729</name>
</gene>
<name>A0A239LLS3_9PSED</name>
<keyword evidence="19" id="KW-1185">Reference proteome</keyword>
<sequence length="814" mass="89376">MHTPSRLNPLSKALLMRHALRKPVFAAMGLACMLPLAAQVQAQEIEFNIPAQSLASALNEWGRQSNLQLLFSPEDVQGKTSTAVRGKYSPAQAAGQLLKGTGIGYSLQGDTLTLSMSGPASAVNLSPTTIGAQQLGTTTDGTHSYATNAVTIGKSTQTLRETPQSVTVMTRQLLDDKNLNSLDKVMAKTPGITFGQRNFGAHVFQSRGFVLGEESYLMDGVPGQAYTVTGWLPPDMAVYDRVEVLRGATGLLVGAGNPGGAVNLVRKRPTAEPRFSVTARAGSWDNYRMDLDGSGKLNDAGTVRGRFVAAYEDRNSYLDLYESRTPLLYGIVEADLSEDTTFTTSFRHQTGDVNGYSIFGLPRYSNGQSLGLSRSTALVQDWNSHETKMDEVFAEVAHRFNDNWTSTTSFTHSEGQVDQALAYARGAINPVTNTGSTFRGIEFRKVDIDSNGVDSHVEGSFDAFGLTHQLTVGANWSKQKINDKSADIFLDPRVPVNVFDPDHHSIAKPLRPDWTSVNNLTDERYGLYANTRLKLAEPLTLVLGARVSWYNYDFEYKLDDAPDYNAKESGQVTPFAGLIYDFSQNWSWYASYADIFMPQSSYVSYGGSPLKPAIGTNYETGIKGELFDKQMNVSMALFYIKQKDAFYEDPDPDHSCPQNMNDVCYLSGVVQRSKGVDLEASGEVLPGLQVMAGYTYNMTYSSGAERLSSETPKHLAKISTSYTLPGAWNRVTVGAGVQAQSGYENETWDGFKYGAAGRAIWDARVAYKLDEHWTVSLVGENLADRKYYSSADGTDRVNLYGEPRNYMLTLRGDF</sequence>
<evidence type="ECO:0000256" key="16">
    <source>
        <dbReference type="SAM" id="SignalP"/>
    </source>
</evidence>
<dbReference type="PROSITE" id="PS52016">
    <property type="entry name" value="TONB_DEPENDENT_REC_3"/>
    <property type="match status" value="1"/>
</dbReference>
<evidence type="ECO:0000256" key="4">
    <source>
        <dbReference type="ARBA" id="ARBA00022452"/>
    </source>
</evidence>
<keyword evidence="3 14" id="KW-0813">Transport</keyword>
<dbReference type="AlphaFoldDB" id="A0A239LLS3"/>
<evidence type="ECO:0000256" key="14">
    <source>
        <dbReference type="PROSITE-ProRule" id="PRU01360"/>
    </source>
</evidence>
<evidence type="ECO:0000256" key="6">
    <source>
        <dbReference type="ARBA" id="ARBA00022692"/>
    </source>
</evidence>
<comment type="subcellular location">
    <subcellularLocation>
        <location evidence="1 14">Cell outer membrane</location>
        <topology evidence="1 14">Multi-pass membrane protein</topology>
    </subcellularLocation>
</comment>
<dbReference type="Pfam" id="PF07660">
    <property type="entry name" value="STN"/>
    <property type="match status" value="1"/>
</dbReference>
<comment type="similarity">
    <text evidence="2 14 15">Belongs to the TonB-dependent receptor family.</text>
</comment>
<keyword evidence="10 15" id="KW-0798">TonB box</keyword>
<dbReference type="InterPro" id="IPR000531">
    <property type="entry name" value="Beta-barrel_TonB"/>
</dbReference>
<keyword evidence="13 14" id="KW-0998">Cell outer membrane</keyword>
<dbReference type="STRING" id="1215104.GCA_000730585_00060"/>
<dbReference type="GO" id="GO:0015891">
    <property type="term" value="P:siderophore transport"/>
    <property type="evidence" value="ECO:0007669"/>
    <property type="project" value="InterPro"/>
</dbReference>
<feature type="chain" id="PRO_5011248798" evidence="16">
    <location>
        <begin position="43"/>
        <end position="814"/>
    </location>
</feature>
<dbReference type="GO" id="GO:0015344">
    <property type="term" value="F:siderophore uptake transmembrane transporter activity"/>
    <property type="evidence" value="ECO:0007669"/>
    <property type="project" value="TreeGrafter"/>
</dbReference>
<keyword evidence="11 14" id="KW-0472">Membrane</keyword>
<evidence type="ECO:0000259" key="17">
    <source>
        <dbReference type="SMART" id="SM00965"/>
    </source>
</evidence>
<keyword evidence="6 14" id="KW-0812">Transmembrane</keyword>
<evidence type="ECO:0000256" key="7">
    <source>
        <dbReference type="ARBA" id="ARBA00022729"/>
    </source>
</evidence>
<dbReference type="Gene3D" id="3.55.50.30">
    <property type="match status" value="1"/>
</dbReference>
<evidence type="ECO:0000256" key="11">
    <source>
        <dbReference type="ARBA" id="ARBA00023136"/>
    </source>
</evidence>
<protein>
    <submittedName>
        <fullName evidence="18">Outer-membrane receptor for ferric coprogen and ferric-rhodotorulic acid</fullName>
    </submittedName>
</protein>
<keyword evidence="9" id="KW-0406">Ion transport</keyword>
<evidence type="ECO:0000256" key="5">
    <source>
        <dbReference type="ARBA" id="ARBA00022496"/>
    </source>
</evidence>
<dbReference type="SMART" id="SM00965">
    <property type="entry name" value="STN"/>
    <property type="match status" value="1"/>
</dbReference>
<dbReference type="Proteomes" id="UP000198407">
    <property type="component" value="Unassembled WGS sequence"/>
</dbReference>
<dbReference type="InterPro" id="IPR037066">
    <property type="entry name" value="Plug_dom_sf"/>
</dbReference>
<dbReference type="InterPro" id="IPR011662">
    <property type="entry name" value="Secretin/TonB_short_N"/>
</dbReference>
<dbReference type="Pfam" id="PF07715">
    <property type="entry name" value="Plug"/>
    <property type="match status" value="1"/>
</dbReference>
<dbReference type="PANTHER" id="PTHR32552">
    <property type="entry name" value="FERRICHROME IRON RECEPTOR-RELATED"/>
    <property type="match status" value="1"/>
</dbReference>
<dbReference type="InterPro" id="IPR012910">
    <property type="entry name" value="Plug_dom"/>
</dbReference>
<dbReference type="PANTHER" id="PTHR32552:SF74">
    <property type="entry name" value="HYDROXAMATE SIDEROPHORE RECEPTOR FHUE"/>
    <property type="match status" value="1"/>
</dbReference>
<reference evidence="19" key="1">
    <citation type="submission" date="2017-06" db="EMBL/GenBank/DDBJ databases">
        <authorList>
            <person name="Varghese N."/>
            <person name="Submissions S."/>
        </authorList>
    </citation>
    <scope>NUCLEOTIDE SEQUENCE [LARGE SCALE GENOMIC DNA]</scope>
    <source>
        <strain evidence="19">DSM 22348</strain>
    </source>
</reference>
<accession>A0A239LLS3</accession>
<evidence type="ECO:0000256" key="1">
    <source>
        <dbReference type="ARBA" id="ARBA00004571"/>
    </source>
</evidence>
<evidence type="ECO:0000256" key="10">
    <source>
        <dbReference type="ARBA" id="ARBA00023077"/>
    </source>
</evidence>
<keyword evidence="5" id="KW-0410">Iron transport</keyword>
<evidence type="ECO:0000256" key="13">
    <source>
        <dbReference type="ARBA" id="ARBA00023237"/>
    </source>
</evidence>
<dbReference type="CDD" id="cd01347">
    <property type="entry name" value="ligand_gated_channel"/>
    <property type="match status" value="1"/>
</dbReference>
<organism evidence="18 19">
    <name type="scientific">Pseudomonas japonica</name>
    <dbReference type="NCBI Taxonomy" id="256466"/>
    <lineage>
        <taxon>Bacteria</taxon>
        <taxon>Pseudomonadati</taxon>
        <taxon>Pseudomonadota</taxon>
        <taxon>Gammaproteobacteria</taxon>
        <taxon>Pseudomonadales</taxon>
        <taxon>Pseudomonadaceae</taxon>
        <taxon>Pseudomonas</taxon>
    </lineage>
</organism>
<evidence type="ECO:0000313" key="18">
    <source>
        <dbReference type="EMBL" id="SNT30524.1"/>
    </source>
</evidence>
<keyword evidence="7 16" id="KW-0732">Signal</keyword>